<dbReference type="AlphaFoldDB" id="A0AAX4KZG4"/>
<evidence type="ECO:0000313" key="2">
    <source>
        <dbReference type="EMBL" id="WWQ59306.1"/>
    </source>
</evidence>
<accession>A0AAX4KZG4</accession>
<evidence type="ECO:0000256" key="1">
    <source>
        <dbReference type="SAM" id="Phobius"/>
    </source>
</evidence>
<gene>
    <name evidence="2" type="ORF">V6M85_07255</name>
</gene>
<name>A0AAX4KZG4_9CREN</name>
<dbReference type="EMBL" id="CP146016">
    <property type="protein sequence ID" value="WWQ59306.1"/>
    <property type="molecule type" value="Genomic_DNA"/>
</dbReference>
<keyword evidence="1" id="KW-1133">Transmembrane helix</keyword>
<feature type="transmembrane region" description="Helical" evidence="1">
    <location>
        <begin position="33"/>
        <end position="52"/>
    </location>
</feature>
<reference evidence="2 3" key="1">
    <citation type="submission" date="2024-02" db="EMBL/GenBank/DDBJ databases">
        <title>STSV induces naive adaptation in Sulfolobus.</title>
        <authorList>
            <person name="Xiang X."/>
            <person name="Song M."/>
        </authorList>
    </citation>
    <scope>NUCLEOTIDE SEQUENCE [LARGE SCALE GENOMIC DNA]</scope>
    <source>
        <strain evidence="2 3">RT2</strain>
    </source>
</reference>
<feature type="transmembrane region" description="Helical" evidence="1">
    <location>
        <begin position="64"/>
        <end position="81"/>
    </location>
</feature>
<feature type="transmembrane region" description="Helical" evidence="1">
    <location>
        <begin position="87"/>
        <end position="110"/>
    </location>
</feature>
<keyword evidence="1" id="KW-0812">Transmembrane</keyword>
<sequence length="117" mass="12916">MKNSQLWLAGAGLTILQILIGNVMLFYGILPSLLGLHIVLAIAILIIAIYGYLKSKLGIERRILMGNVGLIIVISVLGYLYTFDSNAIILIFHFILALGILSNFSVLYGFDRGQNYK</sequence>
<dbReference type="RefSeq" id="WP_338598370.1">
    <property type="nucleotide sequence ID" value="NZ_CP146016.1"/>
</dbReference>
<keyword evidence="1" id="KW-0472">Membrane</keyword>
<proteinExistence type="predicted"/>
<protein>
    <submittedName>
        <fullName evidence="2">Uncharacterized protein</fullName>
    </submittedName>
</protein>
<dbReference type="Proteomes" id="UP001432202">
    <property type="component" value="Chromosome"/>
</dbReference>
<organism evidence="2 3">
    <name type="scientific">Sulfolobus tengchongensis</name>
    <dbReference type="NCBI Taxonomy" id="207809"/>
    <lineage>
        <taxon>Archaea</taxon>
        <taxon>Thermoproteota</taxon>
        <taxon>Thermoprotei</taxon>
        <taxon>Sulfolobales</taxon>
        <taxon>Sulfolobaceae</taxon>
        <taxon>Sulfolobus</taxon>
    </lineage>
</organism>
<evidence type="ECO:0000313" key="3">
    <source>
        <dbReference type="Proteomes" id="UP001432202"/>
    </source>
</evidence>
<feature type="transmembrane region" description="Helical" evidence="1">
    <location>
        <begin position="7"/>
        <end position="27"/>
    </location>
</feature>
<keyword evidence="3" id="KW-1185">Reference proteome</keyword>
<dbReference type="GeneID" id="89336553"/>